<comment type="caution">
    <text evidence="9">The sequence shown here is derived from an EMBL/GenBank/DDBJ whole genome shotgun (WGS) entry which is preliminary data.</text>
</comment>
<dbReference type="EMBL" id="JAAXOM010000004">
    <property type="protein sequence ID" value="NKX89272.1"/>
    <property type="molecule type" value="Genomic_DNA"/>
</dbReference>
<gene>
    <name evidence="9" type="ORF">HGA10_18410</name>
</gene>
<dbReference type="RefSeq" id="WP_067640332.1">
    <property type="nucleotide sequence ID" value="NZ_JAAXOM010000004.1"/>
</dbReference>
<evidence type="ECO:0000256" key="3">
    <source>
        <dbReference type="ARBA" id="ARBA00022692"/>
    </source>
</evidence>
<sequence>MTSGGYDPNQYPQGGQPGGYGQDPYGQQQPGYGQQQPYGQPNPGYGQPVPGYGQADPYGQQQPAYGQQPYGQPQPGYGADPYNQQGFGGSQAGDLGTRLGARVIDGFIIGIPLGILNFVLGMALMDSPFLAGIILWVIMGIAYVGYNVGFEVTQGTTLGKKLLGLRVVAPGGAPKLTPEASLKRNIFLAPLAIYCLGGLVTTGLSIYIAVTINNDPNKQGWHDKLAGGTQVVKG</sequence>
<organism evidence="9 10">
    <name type="scientific">Nocardia coubleae</name>
    <dbReference type="NCBI Taxonomy" id="356147"/>
    <lineage>
        <taxon>Bacteria</taxon>
        <taxon>Bacillati</taxon>
        <taxon>Actinomycetota</taxon>
        <taxon>Actinomycetes</taxon>
        <taxon>Mycobacteriales</taxon>
        <taxon>Nocardiaceae</taxon>
        <taxon>Nocardia</taxon>
    </lineage>
</organism>
<evidence type="ECO:0000259" key="8">
    <source>
        <dbReference type="Pfam" id="PF06271"/>
    </source>
</evidence>
<feature type="region of interest" description="Disordered" evidence="6">
    <location>
        <begin position="1"/>
        <end position="90"/>
    </location>
</feature>
<evidence type="ECO:0000256" key="1">
    <source>
        <dbReference type="ARBA" id="ARBA00004651"/>
    </source>
</evidence>
<keyword evidence="4 7" id="KW-1133">Transmembrane helix</keyword>
<feature type="compositionally biased region" description="Low complexity" evidence="6">
    <location>
        <begin position="22"/>
        <end position="82"/>
    </location>
</feature>
<evidence type="ECO:0000313" key="9">
    <source>
        <dbReference type="EMBL" id="NKX89272.1"/>
    </source>
</evidence>
<evidence type="ECO:0000256" key="2">
    <source>
        <dbReference type="ARBA" id="ARBA00022475"/>
    </source>
</evidence>
<proteinExistence type="predicted"/>
<dbReference type="InterPro" id="IPR010432">
    <property type="entry name" value="RDD"/>
</dbReference>
<dbReference type="AlphaFoldDB" id="A0A846W7E8"/>
<name>A0A846W7E8_9NOCA</name>
<comment type="subcellular location">
    <subcellularLocation>
        <location evidence="1">Cell membrane</location>
        <topology evidence="1">Multi-pass membrane protein</topology>
    </subcellularLocation>
</comment>
<feature type="transmembrane region" description="Helical" evidence="7">
    <location>
        <begin position="186"/>
        <end position="210"/>
    </location>
</feature>
<feature type="transmembrane region" description="Helical" evidence="7">
    <location>
        <begin position="103"/>
        <end position="123"/>
    </location>
</feature>
<keyword evidence="10" id="KW-1185">Reference proteome</keyword>
<keyword evidence="5 7" id="KW-0472">Membrane</keyword>
<dbReference type="PANTHER" id="PTHR36115:SF6">
    <property type="entry name" value="PROLINE-RICH ANTIGEN HOMOLOG"/>
    <property type="match status" value="1"/>
</dbReference>
<keyword evidence="2" id="KW-1003">Cell membrane</keyword>
<evidence type="ECO:0000256" key="6">
    <source>
        <dbReference type="SAM" id="MobiDB-lite"/>
    </source>
</evidence>
<dbReference type="Pfam" id="PF06271">
    <property type="entry name" value="RDD"/>
    <property type="match status" value="1"/>
</dbReference>
<keyword evidence="3 7" id="KW-0812">Transmembrane</keyword>
<evidence type="ECO:0000256" key="4">
    <source>
        <dbReference type="ARBA" id="ARBA00022989"/>
    </source>
</evidence>
<evidence type="ECO:0000313" key="10">
    <source>
        <dbReference type="Proteomes" id="UP000572007"/>
    </source>
</evidence>
<dbReference type="GO" id="GO:0005886">
    <property type="term" value="C:plasma membrane"/>
    <property type="evidence" value="ECO:0007669"/>
    <property type="project" value="UniProtKB-SubCell"/>
</dbReference>
<evidence type="ECO:0000256" key="5">
    <source>
        <dbReference type="ARBA" id="ARBA00023136"/>
    </source>
</evidence>
<feature type="domain" description="RDD" evidence="8">
    <location>
        <begin position="94"/>
        <end position="227"/>
    </location>
</feature>
<accession>A0A846W7E8</accession>
<evidence type="ECO:0000256" key="7">
    <source>
        <dbReference type="SAM" id="Phobius"/>
    </source>
</evidence>
<dbReference type="Proteomes" id="UP000572007">
    <property type="component" value="Unassembled WGS sequence"/>
</dbReference>
<feature type="transmembrane region" description="Helical" evidence="7">
    <location>
        <begin position="129"/>
        <end position="150"/>
    </location>
</feature>
<dbReference type="InterPro" id="IPR051791">
    <property type="entry name" value="Pra-immunoreactive"/>
</dbReference>
<dbReference type="PANTHER" id="PTHR36115">
    <property type="entry name" value="PROLINE-RICH ANTIGEN HOMOLOG-RELATED"/>
    <property type="match status" value="1"/>
</dbReference>
<protein>
    <submittedName>
        <fullName evidence="9">RDD family protein</fullName>
    </submittedName>
</protein>
<reference evidence="9 10" key="1">
    <citation type="submission" date="2020-04" db="EMBL/GenBank/DDBJ databases">
        <title>MicrobeNet Type strains.</title>
        <authorList>
            <person name="Nicholson A.C."/>
        </authorList>
    </citation>
    <scope>NUCLEOTIDE SEQUENCE [LARGE SCALE GENOMIC DNA]</scope>
    <source>
        <strain evidence="9 10">DSM 44960</strain>
    </source>
</reference>
<feature type="compositionally biased region" description="Low complexity" evidence="6">
    <location>
        <begin position="1"/>
        <end position="14"/>
    </location>
</feature>